<keyword evidence="1" id="KW-0472">Membrane</keyword>
<dbReference type="HOGENOM" id="CLU_018944_0_0_1"/>
<keyword evidence="1" id="KW-0812">Transmembrane</keyword>
<dbReference type="EMBL" id="CAEY01000791">
    <property type="status" value="NOT_ANNOTATED_CDS"/>
    <property type="molecule type" value="Genomic_DNA"/>
</dbReference>
<feature type="transmembrane region" description="Helical" evidence="1">
    <location>
        <begin position="645"/>
        <end position="665"/>
    </location>
</feature>
<dbReference type="Proteomes" id="UP000015104">
    <property type="component" value="Unassembled WGS sequence"/>
</dbReference>
<dbReference type="AlphaFoldDB" id="T1JV15"/>
<keyword evidence="3" id="KW-1185">Reference proteome</keyword>
<reference evidence="2" key="2">
    <citation type="submission" date="2015-06" db="UniProtKB">
        <authorList>
            <consortium name="EnsemblMetazoa"/>
        </authorList>
    </citation>
    <scope>IDENTIFICATION</scope>
</reference>
<sequence length="679" mass="78468">MFPSKYFASIFIVSYFFIKSSAGNFVVFELSCKHKRGNHQPNGLEQFFEDQTNFLIKAKLSYEGSEKVEWLIKESVFGDEKNSIVTSITQESGGSEIKVFRDFKTQIISLICFQNNCDRYEKFWHLNLKGIFELLATFFKQILLMGPYRIISYFANETTNEVYINDWDIEDPNSRILMRRKNSGQIKLEGFSDTGNHTSLMAVLSIIQIEPLQSSMVPLPFKYIHYKFNESITRYNGTNTITANTTNQHTITLLGSASSLKIIGEQSYREVIHDYEFGSKYISSGFNECTMESINKKIDYMTSEKYGIEFVKELYFPESYVESFSSKLGIKAEYNKLVDNVEYDLAVTTYSRPVLELYESSRSRMNITDILKDFCLLLNLYSKSGSHEPQFDLIEVRKKCFIDVLELSAEDEWLQMITNMDNACFKDRNDKIILHLKILFLDRSVPRKIRDFSSHIQNIKHELRRMIMDKLSISYLRINQIKLDFFNAYTIMAKVEIVESFVTHLKTKIQGTALRFRIKSTGSGIYSSTIDECVRLQGSKAKNKFIITCKTGDYLCLGIDHENSLPAEDTNGLNCMLFNISTTNLSIDVSLKEIRKSYRNLNGSLFYAFRGSAFVVFGVTDKVIFQSIKTWLTSQIFVVFYFRMYFSIVIIGALRGLVLLPVLLLSSKLKRNEIPNEIM</sequence>
<dbReference type="EnsemblMetazoa" id="tetur02g02960.1">
    <property type="protein sequence ID" value="tetur02g02960.1"/>
    <property type="gene ID" value="tetur02g02960"/>
</dbReference>
<reference evidence="3" key="1">
    <citation type="submission" date="2011-08" db="EMBL/GenBank/DDBJ databases">
        <authorList>
            <person name="Rombauts S."/>
        </authorList>
    </citation>
    <scope>NUCLEOTIDE SEQUENCE</scope>
    <source>
        <strain evidence="3">London</strain>
    </source>
</reference>
<name>T1JV15_TETUR</name>
<evidence type="ECO:0000313" key="2">
    <source>
        <dbReference type="EnsemblMetazoa" id="tetur02g02960.1"/>
    </source>
</evidence>
<organism evidence="2 3">
    <name type="scientific">Tetranychus urticae</name>
    <name type="common">Two-spotted spider mite</name>
    <dbReference type="NCBI Taxonomy" id="32264"/>
    <lineage>
        <taxon>Eukaryota</taxon>
        <taxon>Metazoa</taxon>
        <taxon>Ecdysozoa</taxon>
        <taxon>Arthropoda</taxon>
        <taxon>Chelicerata</taxon>
        <taxon>Arachnida</taxon>
        <taxon>Acari</taxon>
        <taxon>Acariformes</taxon>
        <taxon>Trombidiformes</taxon>
        <taxon>Prostigmata</taxon>
        <taxon>Eleutherengona</taxon>
        <taxon>Raphignathae</taxon>
        <taxon>Tetranychoidea</taxon>
        <taxon>Tetranychidae</taxon>
        <taxon>Tetranychus</taxon>
    </lineage>
</organism>
<evidence type="ECO:0000256" key="1">
    <source>
        <dbReference type="SAM" id="Phobius"/>
    </source>
</evidence>
<accession>T1JV15</accession>
<keyword evidence="1" id="KW-1133">Transmembrane helix</keyword>
<evidence type="ECO:0000313" key="3">
    <source>
        <dbReference type="Proteomes" id="UP000015104"/>
    </source>
</evidence>
<protein>
    <submittedName>
        <fullName evidence="2">Uncharacterized protein</fullName>
    </submittedName>
</protein>
<proteinExistence type="predicted"/>